<proteinExistence type="predicted"/>
<evidence type="ECO:0000256" key="1">
    <source>
        <dbReference type="SAM" id="Phobius"/>
    </source>
</evidence>
<keyword evidence="1" id="KW-0812">Transmembrane</keyword>
<feature type="transmembrane region" description="Helical" evidence="1">
    <location>
        <begin position="65"/>
        <end position="84"/>
    </location>
</feature>
<dbReference type="AlphaFoldDB" id="A0A1I6EX40"/>
<evidence type="ECO:0000313" key="2">
    <source>
        <dbReference type="EMBL" id="SFR22266.1"/>
    </source>
</evidence>
<keyword evidence="1" id="KW-0472">Membrane</keyword>
<gene>
    <name evidence="2" type="ORF">SAMN04488564_106118</name>
</gene>
<sequence length="138" mass="15092">MVADAGLTLHHGAGLMVSGMTREHVARWGKAGALYDLVASIAFVTPWTGALVLELLGTPHTKETLLFSTLFGTVVVMWSIVRWLRPEPLLIAADTAGRALFSLWFAWALWNGHTPALAGFLVLELFWGAAQLRALVRR</sequence>
<organism evidence="2 3">
    <name type="scientific">Lentzea waywayandensis</name>
    <dbReference type="NCBI Taxonomy" id="84724"/>
    <lineage>
        <taxon>Bacteria</taxon>
        <taxon>Bacillati</taxon>
        <taxon>Actinomycetota</taxon>
        <taxon>Actinomycetes</taxon>
        <taxon>Pseudonocardiales</taxon>
        <taxon>Pseudonocardiaceae</taxon>
        <taxon>Lentzea</taxon>
    </lineage>
</organism>
<protein>
    <submittedName>
        <fullName evidence="2">Uncharacterized protein</fullName>
    </submittedName>
</protein>
<accession>A0A1I6EX40</accession>
<dbReference type="STRING" id="84724.SAMN04488564_106118"/>
<feature type="transmembrane region" description="Helical" evidence="1">
    <location>
        <begin position="32"/>
        <end position="53"/>
    </location>
</feature>
<dbReference type="EMBL" id="FOYL01000006">
    <property type="protein sequence ID" value="SFR22266.1"/>
    <property type="molecule type" value="Genomic_DNA"/>
</dbReference>
<dbReference type="Proteomes" id="UP000198583">
    <property type="component" value="Unassembled WGS sequence"/>
</dbReference>
<keyword evidence="3" id="KW-1185">Reference proteome</keyword>
<keyword evidence="1" id="KW-1133">Transmembrane helix</keyword>
<name>A0A1I6EX40_9PSEU</name>
<evidence type="ECO:0000313" key="3">
    <source>
        <dbReference type="Proteomes" id="UP000198583"/>
    </source>
</evidence>
<feature type="transmembrane region" description="Helical" evidence="1">
    <location>
        <begin position="116"/>
        <end position="136"/>
    </location>
</feature>
<reference evidence="3" key="1">
    <citation type="submission" date="2016-10" db="EMBL/GenBank/DDBJ databases">
        <authorList>
            <person name="Varghese N."/>
            <person name="Submissions S."/>
        </authorList>
    </citation>
    <scope>NUCLEOTIDE SEQUENCE [LARGE SCALE GENOMIC DNA]</scope>
    <source>
        <strain evidence="3">DSM 44232</strain>
    </source>
</reference>